<dbReference type="SUPFAM" id="SSF48452">
    <property type="entry name" value="TPR-like"/>
    <property type="match status" value="1"/>
</dbReference>
<dbReference type="PANTHER" id="PTHR34220:SF7">
    <property type="entry name" value="SENSOR HISTIDINE KINASE YPDA"/>
    <property type="match status" value="1"/>
</dbReference>
<organism evidence="3">
    <name type="scientific">Lentimicrobium saccharophilum</name>
    <dbReference type="NCBI Taxonomy" id="1678841"/>
    <lineage>
        <taxon>Bacteria</taxon>
        <taxon>Pseudomonadati</taxon>
        <taxon>Bacteroidota</taxon>
        <taxon>Bacteroidia</taxon>
        <taxon>Bacteroidales</taxon>
        <taxon>Lentimicrobiaceae</taxon>
        <taxon>Lentimicrobium</taxon>
    </lineage>
</organism>
<feature type="domain" description="Signal transduction histidine kinase internal region" evidence="2">
    <location>
        <begin position="479"/>
        <end position="556"/>
    </location>
</feature>
<evidence type="ECO:0000313" key="4">
    <source>
        <dbReference type="Proteomes" id="UP000053091"/>
    </source>
</evidence>
<dbReference type="PANTHER" id="PTHR34220">
    <property type="entry name" value="SENSOR HISTIDINE KINASE YPDA"/>
    <property type="match status" value="1"/>
</dbReference>
<dbReference type="GO" id="GO:0016020">
    <property type="term" value="C:membrane"/>
    <property type="evidence" value="ECO:0007669"/>
    <property type="project" value="InterPro"/>
</dbReference>
<name>A0A0S7C0F4_9BACT</name>
<dbReference type="Pfam" id="PF06580">
    <property type="entry name" value="His_kinase"/>
    <property type="match status" value="1"/>
</dbReference>
<evidence type="ECO:0000313" key="3">
    <source>
        <dbReference type="EMBL" id="GAP44263.1"/>
    </source>
</evidence>
<keyword evidence="1" id="KW-0472">Membrane</keyword>
<dbReference type="OrthoDB" id="9809908at2"/>
<dbReference type="InterPro" id="IPR036890">
    <property type="entry name" value="HATPase_C_sf"/>
</dbReference>
<keyword evidence="1" id="KW-1133">Transmembrane helix</keyword>
<dbReference type="InterPro" id="IPR050640">
    <property type="entry name" value="Bact_2-comp_sensor_kinase"/>
</dbReference>
<sequence>MKRLKKHLFVLILFGGLYFPLFSQVNFPLNLQLADSLERLLPAATGKEKVDILNGISYALIRHYSSRSDSLSSISVQLAKETGYKEGLAKALFCKGTNDYINGNFIDAMTILYEALYLYKEIGDTNMIIETYYQIGAVSYFSFTDINEGLHCVQICLDYAKVSGLKHWESQMYSSMQYLYSTAGNHDSSYKYLKQYTAFAKEMSVPRLEETMVIAAYGRNFFHMGHYRKALDQYLISWPRINPGDIEERAYLAQLSYSIGDAYNALNITDSASYYFDLGMSLARKNKHYWGSMMNSMGLARQYLTSGDLEKSVMYCDSVIYFGSQIDTLKSFYGIREYSKLLGMSGELYIPINKEFKRFLAWRAMSGAYQILIQIREGQNRYQEAYYISKDFNKIKDNIANFQKRTEILDLQYQYQAKQKDDQILLLSQENKIQGYKISRSKWNFFTVIAVSILLLFILILIVRQNRIKSGRKVAEFQQRLLLSQMNPHFIFNSLTSIQNFIVKHDEIKASVYLSRFSGLVRSILKNSHEERITLEEEINTIENYLELQKIRFPDKVDYSIDVDPLIEPESLNIPPMLAQPFIENAIEHGIKNLETKGKVTVRFHLDHTLMILEIEDNGVGRKKAGELLLKRDKDHKSLATVITRERIAALNHRSKKKIALEIIDLKDDEGNARGTLVRFVLPL</sequence>
<dbReference type="Proteomes" id="UP000053091">
    <property type="component" value="Unassembled WGS sequence"/>
</dbReference>
<keyword evidence="3" id="KW-0808">Transferase</keyword>
<keyword evidence="3" id="KW-0418">Kinase</keyword>
<feature type="transmembrane region" description="Helical" evidence="1">
    <location>
        <begin position="443"/>
        <end position="463"/>
    </location>
</feature>
<keyword evidence="1" id="KW-0812">Transmembrane</keyword>
<dbReference type="GO" id="GO:0000155">
    <property type="term" value="F:phosphorelay sensor kinase activity"/>
    <property type="evidence" value="ECO:0007669"/>
    <property type="project" value="InterPro"/>
</dbReference>
<accession>A0A0S7C0F4</accession>
<dbReference type="EMBL" id="DF968183">
    <property type="protein sequence ID" value="GAP44263.1"/>
    <property type="molecule type" value="Genomic_DNA"/>
</dbReference>
<dbReference type="Gene3D" id="1.25.40.10">
    <property type="entry name" value="Tetratricopeptide repeat domain"/>
    <property type="match status" value="2"/>
</dbReference>
<evidence type="ECO:0000259" key="2">
    <source>
        <dbReference type="Pfam" id="PF06580"/>
    </source>
</evidence>
<dbReference type="InterPro" id="IPR010559">
    <property type="entry name" value="Sig_transdc_His_kin_internal"/>
</dbReference>
<dbReference type="STRING" id="1678841.TBC1_1264"/>
<proteinExistence type="predicted"/>
<gene>
    <name evidence="3" type="ORF">TBC1_1264</name>
</gene>
<keyword evidence="4" id="KW-1185">Reference proteome</keyword>
<evidence type="ECO:0000256" key="1">
    <source>
        <dbReference type="SAM" id="Phobius"/>
    </source>
</evidence>
<dbReference type="SUPFAM" id="SSF55874">
    <property type="entry name" value="ATPase domain of HSP90 chaperone/DNA topoisomerase II/histidine kinase"/>
    <property type="match status" value="1"/>
</dbReference>
<reference evidence="3" key="1">
    <citation type="journal article" date="2015" name="Genome Announc.">
        <title>Draft Genome Sequence of Bacteroidales Strain TBC1, a Novel Isolate from a Methanogenic Wastewater Treatment System.</title>
        <authorList>
            <person name="Tourlousse D.M."/>
            <person name="Matsuura N."/>
            <person name="Sun L."/>
            <person name="Toyonaga M."/>
            <person name="Kuroda K."/>
            <person name="Ohashi A."/>
            <person name="Cruz R."/>
            <person name="Yamaguchi T."/>
            <person name="Sekiguchi Y."/>
        </authorList>
    </citation>
    <scope>NUCLEOTIDE SEQUENCE [LARGE SCALE GENOMIC DNA]</scope>
    <source>
        <strain evidence="3">TBC1</strain>
    </source>
</reference>
<protein>
    <submittedName>
        <fullName evidence="3">Histidine kinase</fullName>
    </submittedName>
</protein>
<dbReference type="AlphaFoldDB" id="A0A0S7C0F4"/>
<dbReference type="InterPro" id="IPR011990">
    <property type="entry name" value="TPR-like_helical_dom_sf"/>
</dbReference>
<dbReference type="Gene3D" id="3.30.565.10">
    <property type="entry name" value="Histidine kinase-like ATPase, C-terminal domain"/>
    <property type="match status" value="1"/>
</dbReference>
<dbReference type="PATRIC" id="fig|1678841.3.peg.2729"/>
<dbReference type="RefSeq" id="WP_062043250.1">
    <property type="nucleotide sequence ID" value="NZ_DF968183.1"/>
</dbReference>